<proteinExistence type="predicted"/>
<feature type="transmembrane region" description="Helical" evidence="1">
    <location>
        <begin position="352"/>
        <end position="373"/>
    </location>
</feature>
<feature type="domain" description="DUF418" evidence="2">
    <location>
        <begin position="228"/>
        <end position="389"/>
    </location>
</feature>
<evidence type="ECO:0000259" key="2">
    <source>
        <dbReference type="Pfam" id="PF04235"/>
    </source>
</evidence>
<keyword evidence="4" id="KW-1185">Reference proteome</keyword>
<keyword evidence="1" id="KW-1133">Transmembrane helix</keyword>
<accession>A0ABP6AXR2</accession>
<dbReference type="PANTHER" id="PTHR30590">
    <property type="entry name" value="INNER MEMBRANE PROTEIN"/>
    <property type="match status" value="1"/>
</dbReference>
<feature type="transmembrane region" description="Helical" evidence="1">
    <location>
        <begin position="276"/>
        <end position="294"/>
    </location>
</feature>
<feature type="transmembrane region" description="Helical" evidence="1">
    <location>
        <begin position="121"/>
        <end position="143"/>
    </location>
</feature>
<organism evidence="3 4">
    <name type="scientific">Pilimelia columellifera subsp. columellifera</name>
    <dbReference type="NCBI Taxonomy" id="706583"/>
    <lineage>
        <taxon>Bacteria</taxon>
        <taxon>Bacillati</taxon>
        <taxon>Actinomycetota</taxon>
        <taxon>Actinomycetes</taxon>
        <taxon>Micromonosporales</taxon>
        <taxon>Micromonosporaceae</taxon>
        <taxon>Pilimelia</taxon>
    </lineage>
</organism>
<keyword evidence="1" id="KW-0472">Membrane</keyword>
<feature type="transmembrane region" description="Helical" evidence="1">
    <location>
        <begin position="211"/>
        <end position="229"/>
    </location>
</feature>
<dbReference type="Proteomes" id="UP001499978">
    <property type="component" value="Unassembled WGS sequence"/>
</dbReference>
<feature type="transmembrane region" description="Helical" evidence="1">
    <location>
        <begin position="155"/>
        <end position="176"/>
    </location>
</feature>
<feature type="transmembrane region" description="Helical" evidence="1">
    <location>
        <begin position="315"/>
        <end position="340"/>
    </location>
</feature>
<evidence type="ECO:0000313" key="4">
    <source>
        <dbReference type="Proteomes" id="UP001499978"/>
    </source>
</evidence>
<reference evidence="4" key="1">
    <citation type="journal article" date="2019" name="Int. J. Syst. Evol. Microbiol.">
        <title>The Global Catalogue of Microorganisms (GCM) 10K type strain sequencing project: providing services to taxonomists for standard genome sequencing and annotation.</title>
        <authorList>
            <consortium name="The Broad Institute Genomics Platform"/>
            <consortium name="The Broad Institute Genome Sequencing Center for Infectious Disease"/>
            <person name="Wu L."/>
            <person name="Ma J."/>
        </authorList>
    </citation>
    <scope>NUCLEOTIDE SEQUENCE [LARGE SCALE GENOMIC DNA]</scope>
    <source>
        <strain evidence="4">JCM 3367</strain>
    </source>
</reference>
<dbReference type="InterPro" id="IPR052529">
    <property type="entry name" value="Bact_Transport_Assoc"/>
</dbReference>
<feature type="transmembrane region" description="Helical" evidence="1">
    <location>
        <begin position="73"/>
        <end position="95"/>
    </location>
</feature>
<dbReference type="Pfam" id="PF04235">
    <property type="entry name" value="DUF418"/>
    <property type="match status" value="1"/>
</dbReference>
<sequence length="394" mass="41911">MTTTAAFAPDRVGDKSSHRPRVDVLDVLRGIAILGTLGTNVWAFADPDGPAAGALGGSSPGTGSEWYEALARWVFNGKALAILTLLFGVGLYLQFESAQRRGGRWLRGYLRRPAVLFAEGLAHYVVIFEWDVLMGYALAGLVAASVLRHRRTRRVVLALSAAVHIGLIALLTTHRLQNPPGADVLPAWTSDDYVAQLVGRLDNAAVYRSELVVLLPMSVAMFLCGAALWRSGAFGDTAAGARIRRRLMTLGLGVALPVNLALAVAGGAGLFAERYLTAPLVGIGVVAAVTSLLQRHARRATAGGPRGAVRRSLAAVGRTALSCYILQNLLASALCYGWGLGLAERLGGASPWYVPALWLTVCGVNVAAARWWLRRFGGGPAESLSRRLTGTRRR</sequence>
<name>A0ABP6AXR2_9ACTN</name>
<dbReference type="PANTHER" id="PTHR30590:SF2">
    <property type="entry name" value="INNER MEMBRANE PROTEIN"/>
    <property type="match status" value="1"/>
</dbReference>
<dbReference type="RefSeq" id="WP_344173052.1">
    <property type="nucleotide sequence ID" value="NZ_BAAARY010000013.1"/>
</dbReference>
<keyword evidence="1" id="KW-0812">Transmembrane</keyword>
<evidence type="ECO:0000313" key="3">
    <source>
        <dbReference type="EMBL" id="GAA2527392.1"/>
    </source>
</evidence>
<gene>
    <name evidence="3" type="ORF">GCM10010201_27740</name>
</gene>
<feature type="transmembrane region" description="Helical" evidence="1">
    <location>
        <begin position="250"/>
        <end position="270"/>
    </location>
</feature>
<dbReference type="EMBL" id="BAAARY010000013">
    <property type="protein sequence ID" value="GAA2527392.1"/>
    <property type="molecule type" value="Genomic_DNA"/>
</dbReference>
<dbReference type="InterPro" id="IPR007349">
    <property type="entry name" value="DUF418"/>
</dbReference>
<comment type="caution">
    <text evidence="3">The sequence shown here is derived from an EMBL/GenBank/DDBJ whole genome shotgun (WGS) entry which is preliminary data.</text>
</comment>
<protein>
    <submittedName>
        <fullName evidence="3">DUF418 domain-containing protein</fullName>
    </submittedName>
</protein>
<evidence type="ECO:0000256" key="1">
    <source>
        <dbReference type="SAM" id="Phobius"/>
    </source>
</evidence>